<evidence type="ECO:0000313" key="2">
    <source>
        <dbReference type="EMBL" id="KAF2132400.1"/>
    </source>
</evidence>
<evidence type="ECO:0000256" key="1">
    <source>
        <dbReference type="SAM" id="Phobius"/>
    </source>
</evidence>
<dbReference type="Proteomes" id="UP000799771">
    <property type="component" value="Unassembled WGS sequence"/>
</dbReference>
<gene>
    <name evidence="2" type="ORF">P153DRAFT_364802</name>
</gene>
<dbReference type="GeneID" id="54408114"/>
<dbReference type="AlphaFoldDB" id="A0A6A6AKQ5"/>
<accession>A0A6A6AKQ5</accession>
<keyword evidence="3" id="KW-1185">Reference proteome</keyword>
<reference evidence="2" key="1">
    <citation type="journal article" date="2020" name="Stud. Mycol.">
        <title>101 Dothideomycetes genomes: a test case for predicting lifestyles and emergence of pathogens.</title>
        <authorList>
            <person name="Haridas S."/>
            <person name="Albert R."/>
            <person name="Binder M."/>
            <person name="Bloem J."/>
            <person name="Labutti K."/>
            <person name="Salamov A."/>
            <person name="Andreopoulos B."/>
            <person name="Baker S."/>
            <person name="Barry K."/>
            <person name="Bills G."/>
            <person name="Bluhm B."/>
            <person name="Cannon C."/>
            <person name="Castanera R."/>
            <person name="Culley D."/>
            <person name="Daum C."/>
            <person name="Ezra D."/>
            <person name="Gonzalez J."/>
            <person name="Henrissat B."/>
            <person name="Kuo A."/>
            <person name="Liang C."/>
            <person name="Lipzen A."/>
            <person name="Lutzoni F."/>
            <person name="Magnuson J."/>
            <person name="Mondo S."/>
            <person name="Nolan M."/>
            <person name="Ohm R."/>
            <person name="Pangilinan J."/>
            <person name="Park H.-J."/>
            <person name="Ramirez L."/>
            <person name="Alfaro M."/>
            <person name="Sun H."/>
            <person name="Tritt A."/>
            <person name="Yoshinaga Y."/>
            <person name="Zwiers L.-H."/>
            <person name="Turgeon B."/>
            <person name="Goodwin S."/>
            <person name="Spatafora J."/>
            <person name="Crous P."/>
            <person name="Grigoriev I."/>
        </authorList>
    </citation>
    <scope>NUCLEOTIDE SEQUENCE</scope>
    <source>
        <strain evidence="2">CBS 119687</strain>
    </source>
</reference>
<sequence length="52" mass="5955">MNLLSSTSIGVNIATRPVAAIFVVYLPLWVMYTRNSSSCRYIWVMIVSMSRR</sequence>
<organism evidence="2 3">
    <name type="scientific">Dothidotthia symphoricarpi CBS 119687</name>
    <dbReference type="NCBI Taxonomy" id="1392245"/>
    <lineage>
        <taxon>Eukaryota</taxon>
        <taxon>Fungi</taxon>
        <taxon>Dikarya</taxon>
        <taxon>Ascomycota</taxon>
        <taxon>Pezizomycotina</taxon>
        <taxon>Dothideomycetes</taxon>
        <taxon>Pleosporomycetidae</taxon>
        <taxon>Pleosporales</taxon>
        <taxon>Dothidotthiaceae</taxon>
        <taxon>Dothidotthia</taxon>
    </lineage>
</organism>
<feature type="transmembrane region" description="Helical" evidence="1">
    <location>
        <begin position="13"/>
        <end position="32"/>
    </location>
</feature>
<keyword evidence="1" id="KW-0472">Membrane</keyword>
<proteinExistence type="predicted"/>
<evidence type="ECO:0000313" key="3">
    <source>
        <dbReference type="Proteomes" id="UP000799771"/>
    </source>
</evidence>
<protein>
    <submittedName>
        <fullName evidence="2">Uncharacterized protein</fullName>
    </submittedName>
</protein>
<keyword evidence="1" id="KW-1133">Transmembrane helix</keyword>
<dbReference type="EMBL" id="ML977501">
    <property type="protein sequence ID" value="KAF2132400.1"/>
    <property type="molecule type" value="Genomic_DNA"/>
</dbReference>
<dbReference type="RefSeq" id="XP_033526787.1">
    <property type="nucleotide sequence ID" value="XM_033667682.1"/>
</dbReference>
<name>A0A6A6AKQ5_9PLEO</name>
<keyword evidence="1" id="KW-0812">Transmembrane</keyword>